<proteinExistence type="inferred from homology"/>
<keyword evidence="9" id="KW-0833">Ubl conjugation pathway</keyword>
<dbReference type="InterPro" id="IPR006845">
    <property type="entry name" value="Pex_N"/>
</dbReference>
<keyword evidence="10" id="KW-0862">Zinc</keyword>
<evidence type="ECO:0000256" key="8">
    <source>
        <dbReference type="ARBA" id="ARBA00022771"/>
    </source>
</evidence>
<dbReference type="Proteomes" id="UP000663419">
    <property type="component" value="Chromosome 5"/>
</dbReference>
<evidence type="ECO:0000256" key="5">
    <source>
        <dbReference type="ARBA" id="ARBA00022679"/>
    </source>
</evidence>
<keyword evidence="14" id="KW-0576">Peroxisome</keyword>
<evidence type="ECO:0000256" key="10">
    <source>
        <dbReference type="ARBA" id="ARBA00022833"/>
    </source>
</evidence>
<keyword evidence="13" id="KW-0472">Membrane</keyword>
<comment type="similarity">
    <text evidence="3">Belongs to the pex2/pex10/pex12 family.</text>
</comment>
<dbReference type="GO" id="GO:0016740">
    <property type="term" value="F:transferase activity"/>
    <property type="evidence" value="ECO:0007669"/>
    <property type="project" value="UniProtKB-KW"/>
</dbReference>
<comment type="subcellular location">
    <subcellularLocation>
        <location evidence="1">Peroxisome membrane</location>
        <topology evidence="1">Multi-pass membrane protein</topology>
    </subcellularLocation>
</comment>
<evidence type="ECO:0000256" key="6">
    <source>
        <dbReference type="ARBA" id="ARBA00022692"/>
    </source>
</evidence>
<evidence type="ECO:0000256" key="12">
    <source>
        <dbReference type="ARBA" id="ARBA00022989"/>
    </source>
</evidence>
<evidence type="ECO:0000256" key="3">
    <source>
        <dbReference type="ARBA" id="ARBA00008704"/>
    </source>
</evidence>
<sequence length="532" mass="59742">MISQDVRSRFHQVLLLSWQRVKSVGLSHLKTLEPLLSCGGVSNTYRNIKNDPTMTPTDFAAAQERILERRRLREAEARSQISEPVARLPAAIGKLPYPLSRASDAGILLWDTIKGREGTGPAFRVGQVDAELLDEELLALLKRQVGEGLKYFGNHIKEDWTHEIQFALRAILFKLSVWDHNASYGAALQNLKYTDSRKKSPTLSDPTKWQKSLYGLFTVGGRYAWDKWESWLIDQEGGYDEPPSQVRLLSRVTNVISTTHSIAGFISFLVFLTNGRYRTLIDRILRMRLAPPSTQVSREVSFEYLNRQLVWHAFTEFLLFLLPLVGIRRWRRWVSRAWRRTISSLKAADEGAVQTKSKGDLASLPERTCPICYQEKNPTATSENEVLGASGALGGIIGSAQTDVVNPYETMPCGCIYCFVCIAEKLEAEEGEGWICLRCGDLVKQCKPWSGGVLEEAMPPHSTTGKNVGFADIPDDKPEVTAHIESTPAVFTEGDDSMQESNQWSAVEKDLTDDTSMESETEDHKHDNNQFG</sequence>
<keyword evidence="11" id="KW-0653">Protein transport</keyword>
<keyword evidence="4" id="KW-0813">Transport</keyword>
<keyword evidence="12" id="KW-1133">Transmembrane helix</keyword>
<evidence type="ECO:0000256" key="11">
    <source>
        <dbReference type="ARBA" id="ARBA00022927"/>
    </source>
</evidence>
<evidence type="ECO:0000256" key="13">
    <source>
        <dbReference type="ARBA" id="ARBA00023136"/>
    </source>
</evidence>
<dbReference type="Pfam" id="PF04757">
    <property type="entry name" value="Pex2_Pex12"/>
    <property type="match status" value="1"/>
</dbReference>
<organism evidence="17 18">
    <name type="scientific">Ajellomyces capsulatus (strain H88)</name>
    <name type="common">Darling's disease fungus</name>
    <name type="synonym">Histoplasma capsulatum</name>
    <dbReference type="NCBI Taxonomy" id="544711"/>
    <lineage>
        <taxon>Eukaryota</taxon>
        <taxon>Fungi</taxon>
        <taxon>Dikarya</taxon>
        <taxon>Ascomycota</taxon>
        <taxon>Pezizomycotina</taxon>
        <taxon>Eurotiomycetes</taxon>
        <taxon>Eurotiomycetidae</taxon>
        <taxon>Onygenales</taxon>
        <taxon>Ajellomycetaceae</taxon>
        <taxon>Histoplasma</taxon>
    </lineage>
</organism>
<dbReference type="GO" id="GO:0016567">
    <property type="term" value="P:protein ubiquitination"/>
    <property type="evidence" value="ECO:0007669"/>
    <property type="project" value="UniProtKB-ARBA"/>
</dbReference>
<comment type="pathway">
    <text evidence="2">Protein modification; protein ubiquitination.</text>
</comment>
<keyword evidence="7" id="KW-0479">Metal-binding</keyword>
<evidence type="ECO:0000313" key="18">
    <source>
        <dbReference type="Proteomes" id="UP000663419"/>
    </source>
</evidence>
<dbReference type="EMBL" id="CP069106">
    <property type="protein sequence ID" value="QSS56659.1"/>
    <property type="molecule type" value="Genomic_DNA"/>
</dbReference>
<keyword evidence="6" id="KW-0812">Transmembrane</keyword>
<reference evidence="17" key="1">
    <citation type="submission" date="2021-01" db="EMBL/GenBank/DDBJ databases">
        <title>Chromosome-level genome assembly of a human fungal pathogen reveals clustering of transcriptionally co-regulated genes.</title>
        <authorList>
            <person name="Voorhies M."/>
            <person name="Cohen S."/>
            <person name="Shea T.P."/>
            <person name="Petrus S."/>
            <person name="Munoz J.F."/>
            <person name="Poplawski S."/>
            <person name="Goldman W.E."/>
            <person name="Michael T."/>
            <person name="Cuomo C.A."/>
            <person name="Sil A."/>
            <person name="Beyhan S."/>
        </authorList>
    </citation>
    <scope>NUCLEOTIDE SEQUENCE</scope>
    <source>
        <strain evidence="17">H88</strain>
    </source>
</reference>
<feature type="compositionally biased region" description="Basic and acidic residues" evidence="15">
    <location>
        <begin position="522"/>
        <end position="532"/>
    </location>
</feature>
<gene>
    <name evidence="17" type="primary">PEX2</name>
    <name evidence="17" type="ORF">I7I53_04936</name>
</gene>
<dbReference type="AlphaFoldDB" id="A0A8A1LRX3"/>
<evidence type="ECO:0000256" key="15">
    <source>
        <dbReference type="SAM" id="MobiDB-lite"/>
    </source>
</evidence>
<evidence type="ECO:0000259" key="16">
    <source>
        <dbReference type="Pfam" id="PF04757"/>
    </source>
</evidence>
<evidence type="ECO:0000256" key="14">
    <source>
        <dbReference type="ARBA" id="ARBA00023140"/>
    </source>
</evidence>
<keyword evidence="5" id="KW-0808">Transferase</keyword>
<dbReference type="GO" id="GO:0005778">
    <property type="term" value="C:peroxisomal membrane"/>
    <property type="evidence" value="ECO:0007669"/>
    <property type="project" value="UniProtKB-SubCell"/>
</dbReference>
<dbReference type="VEuPathDB" id="FungiDB:I7I53_04936"/>
<dbReference type="PANTHER" id="PTHR23350:SF4">
    <property type="entry name" value="PEROXISOME BIOGENESIS FACTOR 2"/>
    <property type="match status" value="1"/>
</dbReference>
<evidence type="ECO:0000256" key="4">
    <source>
        <dbReference type="ARBA" id="ARBA00022448"/>
    </source>
</evidence>
<evidence type="ECO:0000256" key="9">
    <source>
        <dbReference type="ARBA" id="ARBA00022786"/>
    </source>
</evidence>
<dbReference type="InterPro" id="IPR025654">
    <property type="entry name" value="PEX2/10"/>
</dbReference>
<dbReference type="PANTHER" id="PTHR23350">
    <property type="entry name" value="PEROXISOME ASSEMBLY PROTEIN 10"/>
    <property type="match status" value="1"/>
</dbReference>
<dbReference type="GO" id="GO:0008270">
    <property type="term" value="F:zinc ion binding"/>
    <property type="evidence" value="ECO:0007669"/>
    <property type="project" value="UniProtKB-KW"/>
</dbReference>
<feature type="domain" description="Pex N-terminal" evidence="16">
    <location>
        <begin position="134"/>
        <end position="334"/>
    </location>
</feature>
<protein>
    <submittedName>
        <fullName evidence="17">Peroxin 2</fullName>
    </submittedName>
</protein>
<feature type="region of interest" description="Disordered" evidence="15">
    <location>
        <begin position="487"/>
        <end position="532"/>
    </location>
</feature>
<accession>A0A8A1LRX3</accession>
<evidence type="ECO:0000256" key="2">
    <source>
        <dbReference type="ARBA" id="ARBA00004906"/>
    </source>
</evidence>
<keyword evidence="8" id="KW-0863">Zinc-finger</keyword>
<name>A0A8A1LRX3_AJEC8</name>
<evidence type="ECO:0000256" key="7">
    <source>
        <dbReference type="ARBA" id="ARBA00022723"/>
    </source>
</evidence>
<evidence type="ECO:0000313" key="17">
    <source>
        <dbReference type="EMBL" id="QSS56659.1"/>
    </source>
</evidence>
<evidence type="ECO:0000256" key="1">
    <source>
        <dbReference type="ARBA" id="ARBA00004585"/>
    </source>
</evidence>
<dbReference type="GO" id="GO:0016562">
    <property type="term" value="P:protein import into peroxisome matrix, receptor recycling"/>
    <property type="evidence" value="ECO:0007669"/>
    <property type="project" value="UniProtKB-ARBA"/>
</dbReference>